<evidence type="ECO:0000259" key="7">
    <source>
        <dbReference type="PROSITE" id="PS51078"/>
    </source>
</evidence>
<feature type="domain" description="IclR-ED" evidence="7">
    <location>
        <begin position="185"/>
        <end position="326"/>
    </location>
</feature>
<feature type="region of interest" description="Disordered" evidence="4">
    <location>
        <begin position="1"/>
        <end position="89"/>
    </location>
</feature>
<dbReference type="Gene3D" id="3.30.450.40">
    <property type="match status" value="1"/>
</dbReference>
<dbReference type="Pfam" id="PF09339">
    <property type="entry name" value="HTH_IclR"/>
    <property type="match status" value="1"/>
</dbReference>
<evidence type="ECO:0000256" key="5">
    <source>
        <dbReference type="SAM" id="SignalP"/>
    </source>
</evidence>
<dbReference type="EMBL" id="JAMTCK010000003">
    <property type="protein sequence ID" value="MCP2164361.1"/>
    <property type="molecule type" value="Genomic_DNA"/>
</dbReference>
<keyword evidence="1" id="KW-0805">Transcription regulation</keyword>
<evidence type="ECO:0000313" key="9">
    <source>
        <dbReference type="Proteomes" id="UP001206128"/>
    </source>
</evidence>
<comment type="caution">
    <text evidence="8">The sequence shown here is derived from an EMBL/GenBank/DDBJ whole genome shotgun (WGS) entry which is preliminary data.</text>
</comment>
<dbReference type="GO" id="GO:0003700">
    <property type="term" value="F:DNA-binding transcription factor activity"/>
    <property type="evidence" value="ECO:0007669"/>
    <property type="project" value="TreeGrafter"/>
</dbReference>
<reference evidence="8" key="1">
    <citation type="submission" date="2022-06" db="EMBL/GenBank/DDBJ databases">
        <title>Genomic Encyclopedia of Archaeal and Bacterial Type Strains, Phase II (KMG-II): from individual species to whole genera.</title>
        <authorList>
            <person name="Goeker M."/>
        </authorList>
    </citation>
    <scope>NUCLEOTIDE SEQUENCE</scope>
    <source>
        <strain evidence="8">DSM 43935</strain>
    </source>
</reference>
<dbReference type="SUPFAM" id="SSF55781">
    <property type="entry name" value="GAF domain-like"/>
    <property type="match status" value="1"/>
</dbReference>
<dbReference type="GO" id="GO:0003677">
    <property type="term" value="F:DNA binding"/>
    <property type="evidence" value="ECO:0007669"/>
    <property type="project" value="UniProtKB-KW"/>
</dbReference>
<feature type="compositionally biased region" description="Pro residues" evidence="4">
    <location>
        <begin position="1"/>
        <end position="10"/>
    </location>
</feature>
<dbReference type="PROSITE" id="PS51077">
    <property type="entry name" value="HTH_ICLR"/>
    <property type="match status" value="1"/>
</dbReference>
<feature type="signal peptide" evidence="5">
    <location>
        <begin position="1"/>
        <end position="36"/>
    </location>
</feature>
<feature type="domain" description="HTH iclR-type" evidence="6">
    <location>
        <begin position="123"/>
        <end position="186"/>
    </location>
</feature>
<dbReference type="Proteomes" id="UP001206128">
    <property type="component" value="Unassembled WGS sequence"/>
</dbReference>
<dbReference type="PANTHER" id="PTHR30136:SF24">
    <property type="entry name" value="HTH-TYPE TRANSCRIPTIONAL REPRESSOR ALLR"/>
    <property type="match status" value="1"/>
</dbReference>
<dbReference type="InterPro" id="IPR036388">
    <property type="entry name" value="WH-like_DNA-bd_sf"/>
</dbReference>
<dbReference type="InterPro" id="IPR029016">
    <property type="entry name" value="GAF-like_dom_sf"/>
</dbReference>
<dbReference type="GO" id="GO:0045892">
    <property type="term" value="P:negative regulation of DNA-templated transcription"/>
    <property type="evidence" value="ECO:0007669"/>
    <property type="project" value="TreeGrafter"/>
</dbReference>
<evidence type="ECO:0000259" key="6">
    <source>
        <dbReference type="PROSITE" id="PS51077"/>
    </source>
</evidence>
<dbReference type="PANTHER" id="PTHR30136">
    <property type="entry name" value="HELIX-TURN-HELIX TRANSCRIPTIONAL REGULATOR, ICLR FAMILY"/>
    <property type="match status" value="1"/>
</dbReference>
<organism evidence="8 9">
    <name type="scientific">Goodfellowiella coeruleoviolacea</name>
    <dbReference type="NCBI Taxonomy" id="334858"/>
    <lineage>
        <taxon>Bacteria</taxon>
        <taxon>Bacillati</taxon>
        <taxon>Actinomycetota</taxon>
        <taxon>Actinomycetes</taxon>
        <taxon>Pseudonocardiales</taxon>
        <taxon>Pseudonocardiaceae</taxon>
        <taxon>Goodfellowiella</taxon>
    </lineage>
</organism>
<feature type="chain" id="PRO_5042066796" evidence="5">
    <location>
        <begin position="37"/>
        <end position="326"/>
    </location>
</feature>
<dbReference type="PROSITE" id="PS51078">
    <property type="entry name" value="ICLR_ED"/>
    <property type="match status" value="1"/>
</dbReference>
<dbReference type="InterPro" id="IPR036390">
    <property type="entry name" value="WH_DNA-bd_sf"/>
</dbReference>
<dbReference type="SMART" id="SM00346">
    <property type="entry name" value="HTH_ICLR"/>
    <property type="match status" value="1"/>
</dbReference>
<dbReference type="Gene3D" id="1.10.10.10">
    <property type="entry name" value="Winged helix-like DNA-binding domain superfamily/Winged helix DNA-binding domain"/>
    <property type="match status" value="1"/>
</dbReference>
<sequence length="326" mass="32070">MVGRPPPPARRTPSSAAGPAAPWASASSAAAPSAQAAVPGADVAPSAAPAGPAASVAVPSTAVTPSAAPRSAPSHAASPHAAVPPLAAHPVGSGAPAGLVSAAPVEAVTLDGVTRPAAAKESSLTLERGLALLQAVADADTEALSISDLAATIGASRAAVYRLLVPLQARGLVRRDGSKVRLGLGVLRLAARALPQLRVAALPALRTLAEQVGATAHLTVADGPEAQAVAVVEPSWTAFHVAYRVGTRHPVRLGAAGRAIELPPGADPWVCTMGELQPGACGVAAPVRGVPGLRASVGVVAMQELDVDRVGPAVLTAATEVAQALH</sequence>
<evidence type="ECO:0000256" key="1">
    <source>
        <dbReference type="ARBA" id="ARBA00023015"/>
    </source>
</evidence>
<name>A0AAE3KDR0_9PSEU</name>
<evidence type="ECO:0000256" key="2">
    <source>
        <dbReference type="ARBA" id="ARBA00023125"/>
    </source>
</evidence>
<dbReference type="InterPro" id="IPR014757">
    <property type="entry name" value="Tscrpt_reg_IclR_C"/>
</dbReference>
<dbReference type="AlphaFoldDB" id="A0AAE3KDR0"/>
<dbReference type="InterPro" id="IPR050707">
    <property type="entry name" value="HTH_MetabolicPath_Reg"/>
</dbReference>
<keyword evidence="5" id="KW-0732">Signal</keyword>
<keyword evidence="2 8" id="KW-0238">DNA-binding</keyword>
<keyword evidence="9" id="KW-1185">Reference proteome</keyword>
<protein>
    <submittedName>
        <fullName evidence="8">DNA-binding transcriptional regulator, IclR family</fullName>
    </submittedName>
</protein>
<evidence type="ECO:0000256" key="3">
    <source>
        <dbReference type="ARBA" id="ARBA00023163"/>
    </source>
</evidence>
<keyword evidence="3" id="KW-0804">Transcription</keyword>
<evidence type="ECO:0000256" key="4">
    <source>
        <dbReference type="SAM" id="MobiDB-lite"/>
    </source>
</evidence>
<accession>A0AAE3KDR0</accession>
<dbReference type="InterPro" id="IPR005471">
    <property type="entry name" value="Tscrpt_reg_IclR_N"/>
</dbReference>
<feature type="compositionally biased region" description="Low complexity" evidence="4">
    <location>
        <begin position="11"/>
        <end position="89"/>
    </location>
</feature>
<proteinExistence type="predicted"/>
<evidence type="ECO:0000313" key="8">
    <source>
        <dbReference type="EMBL" id="MCP2164361.1"/>
    </source>
</evidence>
<gene>
    <name evidence="8" type="ORF">LX83_001201</name>
</gene>
<dbReference type="SUPFAM" id="SSF46785">
    <property type="entry name" value="Winged helix' DNA-binding domain"/>
    <property type="match status" value="1"/>
</dbReference>